<comment type="caution">
    <text evidence="1">The sequence shown here is derived from an EMBL/GenBank/DDBJ whole genome shotgun (WGS) entry which is preliminary data.</text>
</comment>
<keyword evidence="2" id="KW-1185">Reference proteome</keyword>
<evidence type="ECO:0000313" key="1">
    <source>
        <dbReference type="EMBL" id="OLV19609.1"/>
    </source>
</evidence>
<organism evidence="1 2">
    <name type="scientific">Deinococcus marmoris</name>
    <dbReference type="NCBI Taxonomy" id="249408"/>
    <lineage>
        <taxon>Bacteria</taxon>
        <taxon>Thermotogati</taxon>
        <taxon>Deinococcota</taxon>
        <taxon>Deinococci</taxon>
        <taxon>Deinococcales</taxon>
        <taxon>Deinococcaceae</taxon>
        <taxon>Deinococcus</taxon>
    </lineage>
</organism>
<name>A0A1U7P375_9DEIO</name>
<dbReference type="AlphaFoldDB" id="A0A1U7P375"/>
<gene>
    <name evidence="1" type="ORF">BOO71_0002200</name>
</gene>
<dbReference type="Proteomes" id="UP000186607">
    <property type="component" value="Unassembled WGS sequence"/>
</dbReference>
<dbReference type="STRING" id="249408.BOO71_0002200"/>
<protein>
    <submittedName>
        <fullName evidence="1">Uncharacterized protein</fullName>
    </submittedName>
</protein>
<evidence type="ECO:0000313" key="2">
    <source>
        <dbReference type="Proteomes" id="UP000186607"/>
    </source>
</evidence>
<reference evidence="1 2" key="1">
    <citation type="submission" date="2017-01" db="EMBL/GenBank/DDBJ databases">
        <title>Genome Analysis of Deinococcus marmoris KOPRI26562.</title>
        <authorList>
            <person name="Kim J.H."/>
            <person name="Oh H.-M."/>
        </authorList>
    </citation>
    <scope>NUCLEOTIDE SEQUENCE [LARGE SCALE GENOMIC DNA]</scope>
    <source>
        <strain evidence="1 2">KOPRI26562</strain>
    </source>
</reference>
<accession>A0A1U7P375</accession>
<proteinExistence type="predicted"/>
<sequence>MRGDHGHQRSWHPHETRLNGAALHLSVNPDFMADVLRAVQTHPTALQFQWLRA</sequence>
<dbReference type="EMBL" id="MSTI01000027">
    <property type="protein sequence ID" value="OLV19609.1"/>
    <property type="molecule type" value="Genomic_DNA"/>
</dbReference>